<comment type="caution">
    <text evidence="3">The sequence shown here is derived from an EMBL/GenBank/DDBJ whole genome shotgun (WGS) entry which is preliminary data.</text>
</comment>
<accession>A0A2S5KLS0</accession>
<evidence type="ECO:0000313" key="4">
    <source>
        <dbReference type="Proteomes" id="UP000238196"/>
    </source>
</evidence>
<feature type="region of interest" description="Disordered" evidence="2">
    <location>
        <begin position="412"/>
        <end position="454"/>
    </location>
</feature>
<organism evidence="3 4">
    <name type="scientific">Proteobacteria bacterium 228</name>
    <dbReference type="NCBI Taxonomy" id="2083153"/>
    <lineage>
        <taxon>Bacteria</taxon>
        <taxon>Pseudomonadati</taxon>
        <taxon>Pseudomonadota</taxon>
    </lineage>
</organism>
<feature type="compositionally biased region" description="Polar residues" evidence="2">
    <location>
        <begin position="416"/>
        <end position="429"/>
    </location>
</feature>
<proteinExistence type="predicted"/>
<evidence type="ECO:0000313" key="3">
    <source>
        <dbReference type="EMBL" id="PPC75662.1"/>
    </source>
</evidence>
<dbReference type="GO" id="GO:0003677">
    <property type="term" value="F:DNA binding"/>
    <property type="evidence" value="ECO:0007669"/>
    <property type="project" value="InterPro"/>
</dbReference>
<evidence type="ECO:0000256" key="1">
    <source>
        <dbReference type="ARBA" id="ARBA00023172"/>
    </source>
</evidence>
<name>A0A2S5KLS0_9PROT</name>
<dbReference type="InterPro" id="IPR013762">
    <property type="entry name" value="Integrase-like_cat_sf"/>
</dbReference>
<dbReference type="EMBL" id="PRLP01000076">
    <property type="protein sequence ID" value="PPC75662.1"/>
    <property type="molecule type" value="Genomic_DNA"/>
</dbReference>
<reference evidence="3 4" key="1">
    <citation type="submission" date="2018-02" db="EMBL/GenBank/DDBJ databases">
        <title>novel marine gammaproteobacteria from coastal saline agro ecosystem.</title>
        <authorList>
            <person name="Krishnan R."/>
            <person name="Ramesh Kumar N."/>
        </authorList>
    </citation>
    <scope>NUCLEOTIDE SEQUENCE [LARGE SCALE GENOMIC DNA]</scope>
    <source>
        <strain evidence="3 4">228</strain>
    </source>
</reference>
<keyword evidence="1" id="KW-0233">DNA recombination</keyword>
<dbReference type="Proteomes" id="UP000238196">
    <property type="component" value="Unassembled WGS sequence"/>
</dbReference>
<evidence type="ECO:0000256" key="2">
    <source>
        <dbReference type="SAM" id="MobiDB-lite"/>
    </source>
</evidence>
<protein>
    <submittedName>
        <fullName evidence="3">Uncharacterized protein</fullName>
    </submittedName>
</protein>
<sequence>MKTKLALHVDGNHLEKTSLNAQSPTTHQVSDGIEQEGMSPYLSTYGLTSEAATLFAELSDTLGLDLLRRESTLAANERTARYIITHYSYHLSQGFHTLRKTKRQLGHLIKLYQQYGEDNVLYRQLHDFLRSISKRQRKVKAVPKKFHKLTPQIIQALSDYVVMQNNYAATLPNSSRKAKESQVDEQFQAIALLTALIMTGMRPKEARQSRLINQYICKDGQAQYYVLEVKNSKVKTDEVQLYRRLSIAELGEAGISIVRTAIKKCASIPSEREWEAYRSRLSRHLERLARYVIKDIQTQGKVTLYSGRHTFTTLARRFHQSDAHIAIGLGQKNVSLAANHYGSAGKSILNDNSNFSIAQPIDLGTSPFDESNPRAHWGGITKYASHGRVTSYEEFSTLEGVDLNNLDDDEVEESVKPQSIYDQTKSSIPTKHLASYRRESSTSQLSPVDEEDGI</sequence>
<dbReference type="InterPro" id="IPR011010">
    <property type="entry name" value="DNA_brk_join_enz"/>
</dbReference>
<dbReference type="GO" id="GO:0006310">
    <property type="term" value="P:DNA recombination"/>
    <property type="evidence" value="ECO:0007669"/>
    <property type="project" value="UniProtKB-KW"/>
</dbReference>
<dbReference type="AlphaFoldDB" id="A0A2S5KLS0"/>
<gene>
    <name evidence="3" type="ORF">C4K68_19330</name>
</gene>
<dbReference type="GO" id="GO:0015074">
    <property type="term" value="P:DNA integration"/>
    <property type="evidence" value="ECO:0007669"/>
    <property type="project" value="InterPro"/>
</dbReference>
<dbReference type="Gene3D" id="1.10.443.10">
    <property type="entry name" value="Intergrase catalytic core"/>
    <property type="match status" value="1"/>
</dbReference>
<dbReference type="SUPFAM" id="SSF56349">
    <property type="entry name" value="DNA breaking-rejoining enzymes"/>
    <property type="match status" value="1"/>
</dbReference>